<protein>
    <submittedName>
        <fullName evidence="2">DUF2976 domain-containing protein</fullName>
    </submittedName>
</protein>
<comment type="caution">
    <text evidence="2">The sequence shown here is derived from an EMBL/GenBank/DDBJ whole genome shotgun (WGS) entry which is preliminary data.</text>
</comment>
<dbReference type="RefSeq" id="WP_151045248.1">
    <property type="nucleotide sequence ID" value="NZ_VZOT01000010.1"/>
</dbReference>
<organism evidence="2">
    <name type="scientific">Comamonas kerstersii</name>
    <dbReference type="NCBI Taxonomy" id="225992"/>
    <lineage>
        <taxon>Bacteria</taxon>
        <taxon>Pseudomonadati</taxon>
        <taxon>Pseudomonadota</taxon>
        <taxon>Betaproteobacteria</taxon>
        <taxon>Burkholderiales</taxon>
        <taxon>Comamonadaceae</taxon>
        <taxon>Comamonas</taxon>
    </lineage>
</organism>
<proteinExistence type="predicted"/>
<gene>
    <name evidence="2" type="ORF">F7P80_12810</name>
</gene>
<evidence type="ECO:0000256" key="1">
    <source>
        <dbReference type="SAM" id="Phobius"/>
    </source>
</evidence>
<keyword evidence="1" id="KW-0472">Membrane</keyword>
<name>A0A6A1R0G6_9BURK</name>
<feature type="transmembrane region" description="Helical" evidence="1">
    <location>
        <begin position="104"/>
        <end position="123"/>
    </location>
</feature>
<keyword evidence="1" id="KW-1133">Transmembrane helix</keyword>
<feature type="transmembrane region" description="Helical" evidence="1">
    <location>
        <begin position="12"/>
        <end position="35"/>
    </location>
</feature>
<evidence type="ECO:0000313" key="2">
    <source>
        <dbReference type="EMBL" id="KAB0585798.1"/>
    </source>
</evidence>
<accession>A0A6A1R0G6</accession>
<feature type="transmembrane region" description="Helical" evidence="1">
    <location>
        <begin position="64"/>
        <end position="83"/>
    </location>
</feature>
<dbReference type="EMBL" id="VZOT01000010">
    <property type="protein sequence ID" value="KAB0585798.1"/>
    <property type="molecule type" value="Genomic_DNA"/>
</dbReference>
<keyword evidence="1" id="KW-0812">Transmembrane</keyword>
<sequence length="127" mass="13479">MIITPKNTTRCLQIIILGVMAYMTMSSAFAALPVINPPSGGGIGGAQVANNDILAIIGAYFKQGITIFAYILVAISGLVVIIGSMVRWRKYSAGQMELGDVKEYLISGVILVIFIALLAKWGLDAMA</sequence>
<reference evidence="2" key="1">
    <citation type="submission" date="2019-09" db="EMBL/GenBank/DDBJ databases">
        <title>Draft genome sequences of 48 bacterial type strains from the CCUG.</title>
        <authorList>
            <person name="Tunovic T."/>
            <person name="Pineiro-Iglesias B."/>
            <person name="Unosson C."/>
            <person name="Inganas E."/>
            <person name="Ohlen M."/>
            <person name="Cardew S."/>
            <person name="Jensie-Markopoulos S."/>
            <person name="Salva-Serra F."/>
            <person name="Jaen-Luchoro D."/>
            <person name="Karlsson R."/>
            <person name="Svensson-Stadler L."/>
            <person name="Chun J."/>
            <person name="Moore E."/>
        </authorList>
    </citation>
    <scope>NUCLEOTIDE SEQUENCE</scope>
    <source>
        <strain evidence="2">CCUG 15333</strain>
    </source>
</reference>
<dbReference type="AlphaFoldDB" id="A0A6A1R0G6"/>